<feature type="transmembrane region" description="Helical" evidence="2">
    <location>
        <begin position="67"/>
        <end position="89"/>
    </location>
</feature>
<feature type="transmembrane region" description="Helical" evidence="2">
    <location>
        <begin position="6"/>
        <end position="25"/>
    </location>
</feature>
<feature type="coiled-coil region" evidence="1">
    <location>
        <begin position="89"/>
        <end position="138"/>
    </location>
</feature>
<evidence type="ECO:0000256" key="1">
    <source>
        <dbReference type="SAM" id="Coils"/>
    </source>
</evidence>
<keyword evidence="2" id="KW-0812">Transmembrane</keyword>
<gene>
    <name evidence="3" type="ORF">NCTC13830_01049</name>
</gene>
<feature type="transmembrane region" description="Helical" evidence="2">
    <location>
        <begin position="41"/>
        <end position="61"/>
    </location>
</feature>
<keyword evidence="2" id="KW-0472">Membrane</keyword>
<keyword evidence="1" id="KW-0175">Coiled coil</keyword>
<organism evidence="3 4">
    <name type="scientific">Staphylococcus petrasii</name>
    <dbReference type="NCBI Taxonomy" id="1276936"/>
    <lineage>
        <taxon>Bacteria</taxon>
        <taxon>Bacillati</taxon>
        <taxon>Bacillota</taxon>
        <taxon>Bacilli</taxon>
        <taxon>Bacillales</taxon>
        <taxon>Staphylococcaceae</taxon>
        <taxon>Staphylococcus</taxon>
    </lineage>
</organism>
<keyword evidence="2" id="KW-1133">Transmembrane helix</keyword>
<evidence type="ECO:0000313" key="3">
    <source>
        <dbReference type="EMBL" id="SUM43538.1"/>
    </source>
</evidence>
<proteinExistence type="predicted"/>
<evidence type="ECO:0000313" key="4">
    <source>
        <dbReference type="Proteomes" id="UP000254047"/>
    </source>
</evidence>
<accession>A0A380FZY6</accession>
<name>A0A380FZY6_9STAP</name>
<protein>
    <submittedName>
        <fullName evidence="3">Phage protein</fullName>
    </submittedName>
</protein>
<dbReference type="RefSeq" id="WP_000889963.1">
    <property type="nucleotide sequence ID" value="NZ_PPQT01000225.1"/>
</dbReference>
<dbReference type="EMBL" id="UHDO01000001">
    <property type="protein sequence ID" value="SUM43538.1"/>
    <property type="molecule type" value="Genomic_DNA"/>
</dbReference>
<sequence length="146" mass="17322">MLEILEFLSIVIITYEFTGSLMRIIERIKYKEVKYRKRDTYLVLALSVITASIIFIVNFWLYDLDTYLKIVFAVTVIYLFITYVSSFIIQTLDQATESLKDKRMKLQEEYIKALENKYDNLQTRYKALENVFNRLGEVVAEDEKGN</sequence>
<dbReference type="Proteomes" id="UP000254047">
    <property type="component" value="Unassembled WGS sequence"/>
</dbReference>
<reference evidence="3 4" key="1">
    <citation type="submission" date="2018-06" db="EMBL/GenBank/DDBJ databases">
        <authorList>
            <consortium name="Pathogen Informatics"/>
            <person name="Doyle S."/>
        </authorList>
    </citation>
    <scope>NUCLEOTIDE SEQUENCE [LARGE SCALE GENOMIC DNA]</scope>
    <source>
        <strain evidence="3 4">NCTC13830</strain>
    </source>
</reference>
<dbReference type="AlphaFoldDB" id="A0A380FZY6"/>
<evidence type="ECO:0000256" key="2">
    <source>
        <dbReference type="SAM" id="Phobius"/>
    </source>
</evidence>